<evidence type="ECO:0000259" key="1">
    <source>
        <dbReference type="Pfam" id="PF08808"/>
    </source>
</evidence>
<keyword evidence="2" id="KW-0614">Plasmid</keyword>
<evidence type="ECO:0000313" key="3">
    <source>
        <dbReference type="Proteomes" id="UP000238523"/>
    </source>
</evidence>
<dbReference type="EMBL" id="CP025015">
    <property type="protein sequence ID" value="AUW47320.1"/>
    <property type="molecule type" value="Genomic_DNA"/>
</dbReference>
<dbReference type="AlphaFoldDB" id="A0A2K9ZGK2"/>
<dbReference type="InterPro" id="IPR014914">
    <property type="entry name" value="RES_dom"/>
</dbReference>
<protein>
    <recommendedName>
        <fullName evidence="1">RES domain-containing protein</fullName>
    </recommendedName>
</protein>
<reference evidence="2 3" key="1">
    <citation type="submission" date="2017-11" db="EMBL/GenBank/DDBJ databases">
        <title>Complete genome of Rhizobium leguminosarum Norway, an ineffective micro-symbiont.</title>
        <authorList>
            <person name="Hoffrichter A."/>
            <person name="Liang J."/>
            <person name="Brachmann A."/>
            <person name="Marin M."/>
        </authorList>
    </citation>
    <scope>NUCLEOTIDE SEQUENCE [LARGE SCALE GENOMIC DNA]</scope>
    <source>
        <strain evidence="2 3">Norway</strain>
        <plasmid evidence="3">prln3</plasmid>
    </source>
</reference>
<organism evidence="2 3">
    <name type="scientific">Rhizobium leguminosarum</name>
    <dbReference type="NCBI Taxonomy" id="384"/>
    <lineage>
        <taxon>Bacteria</taxon>
        <taxon>Pseudomonadati</taxon>
        <taxon>Pseudomonadota</taxon>
        <taxon>Alphaproteobacteria</taxon>
        <taxon>Hyphomicrobiales</taxon>
        <taxon>Rhizobiaceae</taxon>
        <taxon>Rhizobium/Agrobacterium group</taxon>
        <taxon>Rhizobium</taxon>
    </lineage>
</organism>
<proteinExistence type="predicted"/>
<accession>A0A2K9ZGK2</accession>
<dbReference type="RefSeq" id="WP_245457654.1">
    <property type="nucleotide sequence ID" value="NZ_CP025015.1"/>
</dbReference>
<feature type="domain" description="RES" evidence="1">
    <location>
        <begin position="84"/>
        <end position="215"/>
    </location>
</feature>
<sequence length="246" mass="27637">MLFGGTSMPSAVDDYPVVRFAANGYRLIPSRFPPVSVYRDLIAPDHVETLVEVENKTNPRLRLQDRLMARREGSKLDSAMLQNWNLAPFTYENPEGTTFFAPERSCLELADTPQTALVVSIARRARFLSRTREAATGLDMRMLKTPVDGRFIDLRQVSAELPQEQRWSLGDSVPADVDGILFRPAERPTATAIAVLKGQVLGRSIQTTHYRFEWNGVRIDRLYAFDEQGTVLRPESLAGKEEVLAA</sequence>
<gene>
    <name evidence="2" type="ORF">CUJ84_pRLN3000191</name>
</gene>
<dbReference type="Proteomes" id="UP000238523">
    <property type="component" value="Plasmid pRLN3"/>
</dbReference>
<geneLocation type="plasmid" evidence="3">
    <name>prln3</name>
</geneLocation>
<evidence type="ECO:0000313" key="2">
    <source>
        <dbReference type="EMBL" id="AUW47320.1"/>
    </source>
</evidence>
<name>A0A2K9ZGK2_RHILE</name>
<dbReference type="Pfam" id="PF08808">
    <property type="entry name" value="RES"/>
    <property type="match status" value="1"/>
</dbReference>